<accession>A0A8H7ZP97</accession>
<dbReference type="OrthoDB" id="40579at2759"/>
<dbReference type="Proteomes" id="UP000673691">
    <property type="component" value="Unassembled WGS sequence"/>
</dbReference>
<comment type="caution">
    <text evidence="1">The sequence shown here is derived from an EMBL/GenBank/DDBJ whole genome shotgun (WGS) entry which is preliminary data.</text>
</comment>
<dbReference type="SUPFAM" id="SSF56784">
    <property type="entry name" value="HAD-like"/>
    <property type="match status" value="1"/>
</dbReference>
<evidence type="ECO:0000313" key="1">
    <source>
        <dbReference type="EMBL" id="KAG5456971.1"/>
    </source>
</evidence>
<dbReference type="GO" id="GO:0016791">
    <property type="term" value="F:phosphatase activity"/>
    <property type="evidence" value="ECO:0007669"/>
    <property type="project" value="TreeGrafter"/>
</dbReference>
<gene>
    <name evidence="1" type="ORF">BJ554DRAFT_3138</name>
</gene>
<dbReference type="InterPro" id="IPR023214">
    <property type="entry name" value="HAD_sf"/>
</dbReference>
<sequence length="149" mass="15624">VATSSHRAAFELKTARHGEIFSLFDAVVCGDDPEVTHGKPEPDIFLAAARRLPGGPYVPSEILVFEDAHNGVQAALAAGMRVCWVPDPRALDLPGGRDGGHGAHEVLLTLEDFRPERFALPAFAAAGGAEVREDVVTGDSFAAPPSASV</sequence>
<dbReference type="Pfam" id="PF00702">
    <property type="entry name" value="Hydrolase"/>
    <property type="match status" value="1"/>
</dbReference>
<dbReference type="PANTHER" id="PTHR18901:SF38">
    <property type="entry name" value="PSEUDOURIDINE-5'-PHOSPHATASE"/>
    <property type="match status" value="1"/>
</dbReference>
<dbReference type="EMBL" id="JAEFCI010010854">
    <property type="protein sequence ID" value="KAG5456971.1"/>
    <property type="molecule type" value="Genomic_DNA"/>
</dbReference>
<dbReference type="AlphaFoldDB" id="A0A8H7ZP97"/>
<reference evidence="1 2" key="1">
    <citation type="journal article" name="Sci. Rep.">
        <title>Genome-scale phylogenetic analyses confirm Olpidium as the closest living zoosporic fungus to the non-flagellated, terrestrial fungi.</title>
        <authorList>
            <person name="Chang Y."/>
            <person name="Rochon D."/>
            <person name="Sekimoto S."/>
            <person name="Wang Y."/>
            <person name="Chovatia M."/>
            <person name="Sandor L."/>
            <person name="Salamov A."/>
            <person name="Grigoriev I.V."/>
            <person name="Stajich J.E."/>
            <person name="Spatafora J.W."/>
        </authorList>
    </citation>
    <scope>NUCLEOTIDE SEQUENCE [LARGE SCALE GENOMIC DNA]</scope>
    <source>
        <strain evidence="1">S191</strain>
    </source>
</reference>
<dbReference type="InterPro" id="IPR036412">
    <property type="entry name" value="HAD-like_sf"/>
</dbReference>
<proteinExistence type="predicted"/>
<evidence type="ECO:0000313" key="2">
    <source>
        <dbReference type="Proteomes" id="UP000673691"/>
    </source>
</evidence>
<dbReference type="NCBIfam" id="TIGR01509">
    <property type="entry name" value="HAD-SF-IA-v3"/>
    <property type="match status" value="1"/>
</dbReference>
<feature type="non-terminal residue" evidence="1">
    <location>
        <position position="1"/>
    </location>
</feature>
<protein>
    <submittedName>
        <fullName evidence="1">Pseudouridine-5'-monophosphatase-like protein</fullName>
    </submittedName>
</protein>
<dbReference type="Gene3D" id="3.40.50.1000">
    <property type="entry name" value="HAD superfamily/HAD-like"/>
    <property type="match status" value="1"/>
</dbReference>
<organism evidence="1 2">
    <name type="scientific">Olpidium bornovanus</name>
    <dbReference type="NCBI Taxonomy" id="278681"/>
    <lineage>
        <taxon>Eukaryota</taxon>
        <taxon>Fungi</taxon>
        <taxon>Fungi incertae sedis</taxon>
        <taxon>Olpidiomycota</taxon>
        <taxon>Olpidiomycotina</taxon>
        <taxon>Olpidiomycetes</taxon>
        <taxon>Olpidiales</taxon>
        <taxon>Olpidiaceae</taxon>
        <taxon>Olpidium</taxon>
    </lineage>
</organism>
<keyword evidence="2" id="KW-1185">Reference proteome</keyword>
<dbReference type="PANTHER" id="PTHR18901">
    <property type="entry name" value="2-DEOXYGLUCOSE-6-PHOSPHATE PHOSPHATASE 2"/>
    <property type="match status" value="1"/>
</dbReference>
<dbReference type="InterPro" id="IPR006439">
    <property type="entry name" value="HAD-SF_hydro_IA"/>
</dbReference>
<name>A0A8H7ZP97_9FUNG</name>